<protein>
    <submittedName>
        <fullName evidence="1">Uncharacterized protein</fullName>
    </submittedName>
</protein>
<name>A0ABQ1GEZ2_9GAMM</name>
<gene>
    <name evidence="1" type="ORF">GCM10011328_16870</name>
</gene>
<comment type="caution">
    <text evidence="1">The sequence shown here is derived from an EMBL/GenBank/DDBJ whole genome shotgun (WGS) entry which is preliminary data.</text>
</comment>
<evidence type="ECO:0000313" key="2">
    <source>
        <dbReference type="Proteomes" id="UP000627464"/>
    </source>
</evidence>
<sequence length="79" mass="9274">MLLDMIKNRAFSDFTDVYQTWLSLNLDWYPLCLMALCFHIRHQVYRQRHFAGLDLCALTSRRTIPLIAVLIGTPSYLIV</sequence>
<dbReference type="EMBL" id="BMFZ01000004">
    <property type="protein sequence ID" value="GGA42544.1"/>
    <property type="molecule type" value="Genomic_DNA"/>
</dbReference>
<dbReference type="Proteomes" id="UP000627464">
    <property type="component" value="Unassembled WGS sequence"/>
</dbReference>
<evidence type="ECO:0000313" key="1">
    <source>
        <dbReference type="EMBL" id="GGA42544.1"/>
    </source>
</evidence>
<organism evidence="1 2">
    <name type="scientific">Hafnia psychrotolerans</name>
    <dbReference type="NCBI Taxonomy" id="1477018"/>
    <lineage>
        <taxon>Bacteria</taxon>
        <taxon>Pseudomonadati</taxon>
        <taxon>Pseudomonadota</taxon>
        <taxon>Gammaproteobacteria</taxon>
        <taxon>Enterobacterales</taxon>
        <taxon>Hafniaceae</taxon>
        <taxon>Hafnia</taxon>
    </lineage>
</organism>
<accession>A0ABQ1GEZ2</accession>
<keyword evidence="2" id="KW-1185">Reference proteome</keyword>
<reference evidence="2" key="1">
    <citation type="journal article" date="2019" name="Int. J. Syst. Evol. Microbiol.">
        <title>The Global Catalogue of Microorganisms (GCM) 10K type strain sequencing project: providing services to taxonomists for standard genome sequencing and annotation.</title>
        <authorList>
            <consortium name="The Broad Institute Genomics Platform"/>
            <consortium name="The Broad Institute Genome Sequencing Center for Infectious Disease"/>
            <person name="Wu L."/>
            <person name="Ma J."/>
        </authorList>
    </citation>
    <scope>NUCLEOTIDE SEQUENCE [LARGE SCALE GENOMIC DNA]</scope>
    <source>
        <strain evidence="2">CGMCC 1.12806</strain>
    </source>
</reference>
<proteinExistence type="predicted"/>